<evidence type="ECO:0000256" key="2">
    <source>
        <dbReference type="ARBA" id="ARBA00012120"/>
    </source>
</evidence>
<keyword evidence="5" id="KW-0521">NADP</keyword>
<dbReference type="GeneTree" id="ENSGT00390000013792"/>
<proteinExistence type="inferred from homology"/>
<comment type="similarity">
    <text evidence="1">Belongs to the NAD kinase family.</text>
</comment>
<dbReference type="GO" id="GO:0006741">
    <property type="term" value="P:NADP+ biosynthetic process"/>
    <property type="evidence" value="ECO:0007669"/>
    <property type="project" value="Ensembl"/>
</dbReference>
<accession>A0A2K6SK91</accession>
<dbReference type="AlphaFoldDB" id="A0A2K6SK91"/>
<evidence type="ECO:0000256" key="5">
    <source>
        <dbReference type="ARBA" id="ARBA00022857"/>
    </source>
</evidence>
<dbReference type="SUPFAM" id="SSF111331">
    <property type="entry name" value="NAD kinase/diacylglycerol kinase-like"/>
    <property type="match status" value="1"/>
</dbReference>
<dbReference type="InterPro" id="IPR016064">
    <property type="entry name" value="NAD/diacylglycerol_kinase_sf"/>
</dbReference>
<keyword evidence="4" id="KW-0418">Kinase</keyword>
<feature type="compositionally biased region" description="Low complexity" evidence="7">
    <location>
        <begin position="90"/>
        <end position="105"/>
    </location>
</feature>
<keyword evidence="6" id="KW-0520">NAD</keyword>
<gene>
    <name evidence="8" type="primary">NADK</name>
</gene>
<dbReference type="Pfam" id="PF20143">
    <property type="entry name" value="NAD_kinase_C"/>
    <property type="match status" value="1"/>
</dbReference>
<dbReference type="InterPro" id="IPR017437">
    <property type="entry name" value="ATP-NAD_kinase_PpnK-typ_C"/>
</dbReference>
<feature type="region of interest" description="Disordered" evidence="7">
    <location>
        <begin position="41"/>
        <end position="67"/>
    </location>
</feature>
<evidence type="ECO:0000256" key="1">
    <source>
        <dbReference type="ARBA" id="ARBA00010995"/>
    </source>
</evidence>
<dbReference type="HAMAP" id="MF_00361">
    <property type="entry name" value="NAD_kinase"/>
    <property type="match status" value="1"/>
</dbReference>
<dbReference type="GO" id="GO:0003951">
    <property type="term" value="F:NAD+ kinase activity"/>
    <property type="evidence" value="ECO:0007669"/>
    <property type="project" value="UniProtKB-EC"/>
</dbReference>
<protein>
    <recommendedName>
        <fullName evidence="2">NAD(+) kinase</fullName>
        <ecNumber evidence="2">2.7.1.23</ecNumber>
    </recommendedName>
</protein>
<dbReference type="GO" id="GO:0005829">
    <property type="term" value="C:cytosol"/>
    <property type="evidence" value="ECO:0007669"/>
    <property type="project" value="Ensembl"/>
</dbReference>
<evidence type="ECO:0000256" key="6">
    <source>
        <dbReference type="ARBA" id="ARBA00023027"/>
    </source>
</evidence>
<dbReference type="EC" id="2.7.1.23" evidence="2"/>
<name>A0A2K6SK91_SAIBB</name>
<dbReference type="FunFam" id="2.60.200.30:FF:000003">
    <property type="entry name" value="NAD kinase b"/>
    <property type="match status" value="1"/>
</dbReference>
<dbReference type="Gene3D" id="3.40.50.10330">
    <property type="entry name" value="Probable inorganic polyphosphate/atp-NAD kinase, domain 1"/>
    <property type="match status" value="1"/>
</dbReference>
<evidence type="ECO:0000313" key="9">
    <source>
        <dbReference type="Proteomes" id="UP000233220"/>
    </source>
</evidence>
<dbReference type="Ensembl" id="ENSSBOT00000024557.1">
    <property type="protein sequence ID" value="ENSSBOP00000007799.1"/>
    <property type="gene ID" value="ENSSBOG00000020813.1"/>
</dbReference>
<feature type="region of interest" description="Disordered" evidence="7">
    <location>
        <begin position="90"/>
        <end position="124"/>
    </location>
</feature>
<reference evidence="8" key="1">
    <citation type="submission" date="2025-08" db="UniProtKB">
        <authorList>
            <consortium name="Ensembl"/>
        </authorList>
    </citation>
    <scope>IDENTIFICATION</scope>
</reference>
<keyword evidence="9" id="KW-1185">Reference proteome</keyword>
<evidence type="ECO:0000313" key="8">
    <source>
        <dbReference type="Ensembl" id="ENSSBOP00000007799.1"/>
    </source>
</evidence>
<keyword evidence="3" id="KW-0808">Transferase</keyword>
<dbReference type="InterPro" id="IPR017438">
    <property type="entry name" value="ATP-NAD_kinase_N"/>
</dbReference>
<evidence type="ECO:0000256" key="3">
    <source>
        <dbReference type="ARBA" id="ARBA00022679"/>
    </source>
</evidence>
<dbReference type="InterPro" id="IPR002504">
    <property type="entry name" value="NADK"/>
</dbReference>
<sequence length="580" mass="63111">VEMEQENMTMNKALSSGAAAYGCSACHGDETWSYSHPIRGRAKSRSLSASPALGSTREFRRTRSLHGPCPVTTFGPKACVLQNPQTIIPAPSSLASRPLPSSAVSHSGRARAAKGPSSAESMPLPRLLRGHGPLGLCVTQEKVVLICGHTRCVPRPVRDAAAGGALWVWLSLRLEWVQAGHIQDPASQRLTWNKAPKSVLVIKKMRDASLLQPFKELCTYLMEARGLGSWGAHGAGGASVSGSSRRRAGSARGMSRWALCFQENNMIVYVEKKVLEDPAIASDESFGAVKKKFCTFREDYDDISNRIDFIICLGGDGTLLYASSLFQGSVPPVMAFHLGSLGFLTPFSFENFQSQVTQVIEGNAAVVLRSRLKVRVLKELREKKTAVHNGLGENGSQPVGLDMDVEKQAMQYQVLNEVVIDRGPSSYLSNVDVYLDGHLITTVQGDGVIVSTPTGSTAYAAAAGASMIHPNVPAIMITPICPHSLSFRPIVVPAGVELKIMLSPEARNTAWVSFDGRKRQEIRHGDSISITTSCYPLPSICVRDPVSDWFESLAQCLHWNVRKKQAHFEEEEEEEEEEEG</sequence>
<dbReference type="GO" id="GO:0019674">
    <property type="term" value="P:NAD+ metabolic process"/>
    <property type="evidence" value="ECO:0007669"/>
    <property type="project" value="InterPro"/>
</dbReference>
<dbReference type="Pfam" id="PF01513">
    <property type="entry name" value="NAD_kinase"/>
    <property type="match status" value="1"/>
</dbReference>
<dbReference type="STRING" id="39432.ENSSBOP00000007799"/>
<dbReference type="PANTHER" id="PTHR20275">
    <property type="entry name" value="NAD KINASE"/>
    <property type="match status" value="1"/>
</dbReference>
<organism evidence="8 9">
    <name type="scientific">Saimiri boliviensis boliviensis</name>
    <name type="common">Bolivian squirrel monkey</name>
    <dbReference type="NCBI Taxonomy" id="39432"/>
    <lineage>
        <taxon>Eukaryota</taxon>
        <taxon>Metazoa</taxon>
        <taxon>Chordata</taxon>
        <taxon>Craniata</taxon>
        <taxon>Vertebrata</taxon>
        <taxon>Euteleostomi</taxon>
        <taxon>Mammalia</taxon>
        <taxon>Eutheria</taxon>
        <taxon>Euarchontoglires</taxon>
        <taxon>Primates</taxon>
        <taxon>Haplorrhini</taxon>
        <taxon>Platyrrhini</taxon>
        <taxon>Cebidae</taxon>
        <taxon>Saimiriinae</taxon>
        <taxon>Saimiri</taxon>
    </lineage>
</organism>
<dbReference type="PANTHER" id="PTHR20275:SF0">
    <property type="entry name" value="NAD KINASE"/>
    <property type="match status" value="1"/>
</dbReference>
<evidence type="ECO:0000256" key="4">
    <source>
        <dbReference type="ARBA" id="ARBA00022777"/>
    </source>
</evidence>
<evidence type="ECO:0000256" key="7">
    <source>
        <dbReference type="SAM" id="MobiDB-lite"/>
    </source>
</evidence>
<dbReference type="Gene3D" id="2.60.200.30">
    <property type="entry name" value="Probable inorganic polyphosphate/atp-NAD kinase, domain 2"/>
    <property type="match status" value="1"/>
</dbReference>
<reference evidence="8" key="2">
    <citation type="submission" date="2025-09" db="UniProtKB">
        <authorList>
            <consortium name="Ensembl"/>
        </authorList>
    </citation>
    <scope>IDENTIFICATION</scope>
</reference>
<dbReference type="Proteomes" id="UP000233220">
    <property type="component" value="Unplaced"/>
</dbReference>